<keyword evidence="3" id="KW-0808">Transferase</keyword>
<sequence length="380" mass="41262">MPDVLFVAPDLHGGVGRCVAFIVDALPEQGVDSALFLLRSRNREYPVSNPKVTRALPVYESPAALRLMLPVAFLRLLRQIRRDKPAIVCSHGLLCNMLVVLAKKLLRGRFSTVAFEHSSPAIHYGASRMRRLKCWLVSQTYRRHDAVVGVSRGVKEDLVSMFPPLRGKVHTIYNGVPLDNVRRQGAAAAPQPPQQAPAQAPYHVVAVGRLEAVKDYATLIDAAALLDDPGIAFTILGEGSEHDALQKRIDEHGSRTPVRLAGHIDNPFPVIAGAGAFALTSVRESFGNVLVEALCLGVPVISTDCPHGPAEILDAGRYGLLVPVGDAAALADAVRRLAYDSEMRQRLAAQGPERADAFSLERHCRNVISLFQPLMQRGTP</sequence>
<dbReference type="Pfam" id="PF00534">
    <property type="entry name" value="Glycos_transf_1"/>
    <property type="match status" value="1"/>
</dbReference>
<dbReference type="SUPFAM" id="SSF53756">
    <property type="entry name" value="UDP-Glycosyltransferase/glycogen phosphorylase"/>
    <property type="match status" value="1"/>
</dbReference>
<proteinExistence type="predicted"/>
<gene>
    <name evidence="3" type="ORF">C1I89_09355</name>
</gene>
<dbReference type="Proteomes" id="UP000235994">
    <property type="component" value="Unassembled WGS sequence"/>
</dbReference>
<feature type="domain" description="Glycosyltransferase subfamily 4-like N-terminal" evidence="2">
    <location>
        <begin position="13"/>
        <end position="179"/>
    </location>
</feature>
<reference evidence="3 4" key="1">
    <citation type="submission" date="2018-01" db="EMBL/GenBank/DDBJ databases">
        <title>The draft genome of an aniline degradation strain ANB-1.</title>
        <authorList>
            <person name="Zhang L."/>
            <person name="Jiang J."/>
        </authorList>
    </citation>
    <scope>NUCLEOTIDE SEQUENCE [LARGE SCALE GENOMIC DNA]</scope>
    <source>
        <strain evidence="3 4">ANB-1</strain>
    </source>
</reference>
<dbReference type="PANTHER" id="PTHR12526:SF630">
    <property type="entry name" value="GLYCOSYLTRANSFERASE"/>
    <property type="match status" value="1"/>
</dbReference>
<feature type="domain" description="Glycosyl transferase family 1" evidence="1">
    <location>
        <begin position="195"/>
        <end position="353"/>
    </location>
</feature>
<dbReference type="Gene3D" id="3.40.50.2000">
    <property type="entry name" value="Glycogen Phosphorylase B"/>
    <property type="match status" value="2"/>
</dbReference>
<keyword evidence="4" id="KW-1185">Reference proteome</keyword>
<evidence type="ECO:0000259" key="1">
    <source>
        <dbReference type="Pfam" id="PF00534"/>
    </source>
</evidence>
<evidence type="ECO:0000259" key="2">
    <source>
        <dbReference type="Pfam" id="PF13439"/>
    </source>
</evidence>
<dbReference type="PANTHER" id="PTHR12526">
    <property type="entry name" value="GLYCOSYLTRANSFERASE"/>
    <property type="match status" value="1"/>
</dbReference>
<dbReference type="InterPro" id="IPR001296">
    <property type="entry name" value="Glyco_trans_1"/>
</dbReference>
<dbReference type="AlphaFoldDB" id="A0A2N8KLS8"/>
<organism evidence="3 4">
    <name type="scientific">Achromobacter pulmonis</name>
    <dbReference type="NCBI Taxonomy" id="1389932"/>
    <lineage>
        <taxon>Bacteria</taxon>
        <taxon>Pseudomonadati</taxon>
        <taxon>Pseudomonadota</taxon>
        <taxon>Betaproteobacteria</taxon>
        <taxon>Burkholderiales</taxon>
        <taxon>Alcaligenaceae</taxon>
        <taxon>Achromobacter</taxon>
    </lineage>
</organism>
<dbReference type="EMBL" id="POQS01000002">
    <property type="protein sequence ID" value="PND34408.1"/>
    <property type="molecule type" value="Genomic_DNA"/>
</dbReference>
<name>A0A2N8KLS8_9BURK</name>
<evidence type="ECO:0000313" key="4">
    <source>
        <dbReference type="Proteomes" id="UP000235994"/>
    </source>
</evidence>
<dbReference type="RefSeq" id="WP_102772476.1">
    <property type="nucleotide sequence ID" value="NZ_POQS01000002.1"/>
</dbReference>
<dbReference type="Pfam" id="PF13439">
    <property type="entry name" value="Glyco_transf_4"/>
    <property type="match status" value="1"/>
</dbReference>
<dbReference type="InterPro" id="IPR028098">
    <property type="entry name" value="Glyco_trans_4-like_N"/>
</dbReference>
<accession>A0A2N8KLS8</accession>
<evidence type="ECO:0000313" key="3">
    <source>
        <dbReference type="EMBL" id="PND34408.1"/>
    </source>
</evidence>
<dbReference type="CDD" id="cd03811">
    <property type="entry name" value="GT4_GT28_WabH-like"/>
    <property type="match status" value="1"/>
</dbReference>
<dbReference type="GO" id="GO:0016757">
    <property type="term" value="F:glycosyltransferase activity"/>
    <property type="evidence" value="ECO:0007669"/>
    <property type="project" value="InterPro"/>
</dbReference>
<protein>
    <submittedName>
        <fullName evidence="3">Glycosyltransferase</fullName>
    </submittedName>
</protein>
<comment type="caution">
    <text evidence="3">The sequence shown here is derived from an EMBL/GenBank/DDBJ whole genome shotgun (WGS) entry which is preliminary data.</text>
</comment>